<sequence>MSFVFWFIHSTCLLPGFGIEYHIQKAPFSIVHCQLVLVHCQLVLVHCQLVLVISINGCTVSLPFMFKAPFSPFNWLSATSGAIIQDDSTFICVT</sequence>
<name>A0A6A4NEH4_LUPAL</name>
<dbReference type="AlphaFoldDB" id="A0A6A4NEH4"/>
<proteinExistence type="predicted"/>
<evidence type="ECO:0000313" key="2">
    <source>
        <dbReference type="Proteomes" id="UP000447434"/>
    </source>
</evidence>
<organism evidence="1 2">
    <name type="scientific">Lupinus albus</name>
    <name type="common">White lupine</name>
    <name type="synonym">Lupinus termis</name>
    <dbReference type="NCBI Taxonomy" id="3870"/>
    <lineage>
        <taxon>Eukaryota</taxon>
        <taxon>Viridiplantae</taxon>
        <taxon>Streptophyta</taxon>
        <taxon>Embryophyta</taxon>
        <taxon>Tracheophyta</taxon>
        <taxon>Spermatophyta</taxon>
        <taxon>Magnoliopsida</taxon>
        <taxon>eudicotyledons</taxon>
        <taxon>Gunneridae</taxon>
        <taxon>Pentapetalae</taxon>
        <taxon>rosids</taxon>
        <taxon>fabids</taxon>
        <taxon>Fabales</taxon>
        <taxon>Fabaceae</taxon>
        <taxon>Papilionoideae</taxon>
        <taxon>50 kb inversion clade</taxon>
        <taxon>genistoids sensu lato</taxon>
        <taxon>core genistoids</taxon>
        <taxon>Genisteae</taxon>
        <taxon>Lupinus</taxon>
    </lineage>
</organism>
<comment type="caution">
    <text evidence="1">The sequence shown here is derived from an EMBL/GenBank/DDBJ whole genome shotgun (WGS) entry which is preliminary data.</text>
</comment>
<reference evidence="2" key="1">
    <citation type="journal article" date="2020" name="Nat. Commun.">
        <title>Genome sequence of the cluster root forming white lupin.</title>
        <authorList>
            <person name="Hufnagel B."/>
            <person name="Marques A."/>
            <person name="Soriano A."/>
            <person name="Marques L."/>
            <person name="Divol F."/>
            <person name="Doumas P."/>
            <person name="Sallet E."/>
            <person name="Mancinotti D."/>
            <person name="Carrere S."/>
            <person name="Marande W."/>
            <person name="Arribat S."/>
            <person name="Keller J."/>
            <person name="Huneau C."/>
            <person name="Blein T."/>
            <person name="Aime D."/>
            <person name="Laguerre M."/>
            <person name="Taylor J."/>
            <person name="Schubert V."/>
            <person name="Nelson M."/>
            <person name="Geu-Flores F."/>
            <person name="Crespi M."/>
            <person name="Gallardo-Guerrero K."/>
            <person name="Delaux P.-M."/>
            <person name="Salse J."/>
            <person name="Berges H."/>
            <person name="Guyot R."/>
            <person name="Gouzy J."/>
            <person name="Peret B."/>
        </authorList>
    </citation>
    <scope>NUCLEOTIDE SEQUENCE [LARGE SCALE GENOMIC DNA]</scope>
    <source>
        <strain evidence="2">cv. Amiga</strain>
    </source>
</reference>
<dbReference type="EMBL" id="WOCE01000024">
    <property type="protein sequence ID" value="KAE9585679.1"/>
    <property type="molecule type" value="Genomic_DNA"/>
</dbReference>
<evidence type="ECO:0000313" key="1">
    <source>
        <dbReference type="EMBL" id="KAE9585679.1"/>
    </source>
</evidence>
<accession>A0A6A4NEH4</accession>
<protein>
    <submittedName>
        <fullName evidence="1">Uncharacterized protein</fullName>
    </submittedName>
</protein>
<dbReference type="Proteomes" id="UP000447434">
    <property type="component" value="Chromosome 24"/>
</dbReference>
<keyword evidence="2" id="KW-1185">Reference proteome</keyword>
<gene>
    <name evidence="1" type="ORF">Lalb_Chr24g0393841</name>
</gene>